<gene>
    <name evidence="1" type="ORF">MRB53_004403</name>
</gene>
<comment type="caution">
    <text evidence="1">The sequence shown here is derived from an EMBL/GenBank/DDBJ whole genome shotgun (WGS) entry which is preliminary data.</text>
</comment>
<evidence type="ECO:0000313" key="2">
    <source>
        <dbReference type="Proteomes" id="UP001234297"/>
    </source>
</evidence>
<proteinExistence type="predicted"/>
<accession>A0ACC2MAG9</accession>
<reference evidence="1 2" key="1">
    <citation type="journal article" date="2022" name="Hortic Res">
        <title>A haplotype resolved chromosomal level avocado genome allows analysis of novel avocado genes.</title>
        <authorList>
            <person name="Nath O."/>
            <person name="Fletcher S.J."/>
            <person name="Hayward A."/>
            <person name="Shaw L.M."/>
            <person name="Masouleh A.K."/>
            <person name="Furtado A."/>
            <person name="Henry R.J."/>
            <person name="Mitter N."/>
        </authorList>
    </citation>
    <scope>NUCLEOTIDE SEQUENCE [LARGE SCALE GENOMIC DNA]</scope>
    <source>
        <strain evidence="2">cv. Hass</strain>
    </source>
</reference>
<organism evidence="1 2">
    <name type="scientific">Persea americana</name>
    <name type="common">Avocado</name>
    <dbReference type="NCBI Taxonomy" id="3435"/>
    <lineage>
        <taxon>Eukaryota</taxon>
        <taxon>Viridiplantae</taxon>
        <taxon>Streptophyta</taxon>
        <taxon>Embryophyta</taxon>
        <taxon>Tracheophyta</taxon>
        <taxon>Spermatophyta</taxon>
        <taxon>Magnoliopsida</taxon>
        <taxon>Magnoliidae</taxon>
        <taxon>Laurales</taxon>
        <taxon>Lauraceae</taxon>
        <taxon>Persea</taxon>
    </lineage>
</organism>
<dbReference type="Proteomes" id="UP001234297">
    <property type="component" value="Chromosome 2"/>
</dbReference>
<keyword evidence="2" id="KW-1185">Reference proteome</keyword>
<dbReference type="EMBL" id="CM056810">
    <property type="protein sequence ID" value="KAJ8642655.1"/>
    <property type="molecule type" value="Genomic_DNA"/>
</dbReference>
<sequence>MCVKSTDLGPRSHRQKRQGAKNRFMCKLITGEGCLHAAVVAGRSRPLPSKFACRWRRRSKALQCPQLCCRNIAYRGKEKKSWAKSGPDLGQFGSSPARPVGPDLISSALH</sequence>
<evidence type="ECO:0000313" key="1">
    <source>
        <dbReference type="EMBL" id="KAJ8642655.1"/>
    </source>
</evidence>
<name>A0ACC2MAG9_PERAE</name>
<protein>
    <submittedName>
        <fullName evidence="1">Uncharacterized protein</fullName>
    </submittedName>
</protein>